<proteinExistence type="predicted"/>
<evidence type="ECO:0000256" key="1">
    <source>
        <dbReference type="SAM" id="MobiDB-lite"/>
    </source>
</evidence>
<evidence type="ECO:0000313" key="2">
    <source>
        <dbReference type="EMBL" id="KAK0551696.1"/>
    </source>
</evidence>
<dbReference type="AlphaFoldDB" id="A0AAN6GSL6"/>
<feature type="compositionally biased region" description="Low complexity" evidence="1">
    <location>
        <begin position="29"/>
        <end position="44"/>
    </location>
</feature>
<reference evidence="2" key="1">
    <citation type="journal article" date="2023" name="PhytoFront">
        <title>Draft Genome Resources of Seven Strains of Tilletia horrida, Causal Agent of Kernel Smut of Rice.</title>
        <authorList>
            <person name="Khanal S."/>
            <person name="Antony Babu S."/>
            <person name="Zhou X.G."/>
        </authorList>
    </citation>
    <scope>NUCLEOTIDE SEQUENCE</scope>
    <source>
        <strain evidence="2">TX6</strain>
    </source>
</reference>
<dbReference type="Proteomes" id="UP001176517">
    <property type="component" value="Unassembled WGS sequence"/>
</dbReference>
<gene>
    <name evidence="2" type="ORF">OC846_003186</name>
</gene>
<feature type="region of interest" description="Disordered" evidence="1">
    <location>
        <begin position="158"/>
        <end position="198"/>
    </location>
</feature>
<dbReference type="EMBL" id="JAPDMZ010000073">
    <property type="protein sequence ID" value="KAK0551696.1"/>
    <property type="molecule type" value="Genomic_DNA"/>
</dbReference>
<comment type="caution">
    <text evidence="2">The sequence shown here is derived from an EMBL/GenBank/DDBJ whole genome shotgun (WGS) entry which is preliminary data.</text>
</comment>
<accession>A0AAN6GSL6</accession>
<organism evidence="2 3">
    <name type="scientific">Tilletia horrida</name>
    <dbReference type="NCBI Taxonomy" id="155126"/>
    <lineage>
        <taxon>Eukaryota</taxon>
        <taxon>Fungi</taxon>
        <taxon>Dikarya</taxon>
        <taxon>Basidiomycota</taxon>
        <taxon>Ustilaginomycotina</taxon>
        <taxon>Exobasidiomycetes</taxon>
        <taxon>Tilletiales</taxon>
        <taxon>Tilletiaceae</taxon>
        <taxon>Tilletia</taxon>
    </lineage>
</organism>
<sequence length="559" mass="61804">MASPGRSDDHSSTASSRFTFRDAVRSVQAAFGAQSSSASEQQNAYDPFPSQMHIEPIPAGGTSGEDPTSTQRQHFPHLSAAQLEKLFPLPDTPSGSSAKGPSKEEQAALRRRELVRATLAEMELNWKLDPLTLGERSDFNQGCAAIVELLSRVRVNEKDSDPLDYSPMGQQLSEEQKRRQAQQRADSLSSGSQTQKKGNAAFVRHWEPHDVLKAIDRQDHETLLMIRDQAMDLLLDLSTPGSGATSGSGSLRTPLGYSISLGPKWDATSIVICGALSKFVNSLPDDDEHIVASAGQKGESSATTKRRRGHKTQLDPRTMQRLRKLKVNLKLAIDSSIFKDQTNLLASYMQVLIMSEGLGWVADSTESVQRALENHIRGVSSGEGQVSSNPITVANDCVMHVSNAVGDLILAAFWQMVLLRPSEVAPEAKESMNPDLFSPIPGYIFARDDRVATQYRERIRELRRVLDEAKLRADEEEGRRQSRARTLSTTSRKSVAPSELDNESRPRSGSTSQQPTVQLSRNRNKRFLTQAEQLADELGTAFRTSSEQRLELIQRFLKL</sequence>
<protein>
    <submittedName>
        <fullName evidence="2">Uncharacterized protein</fullName>
    </submittedName>
</protein>
<feature type="compositionally biased region" description="Polar residues" evidence="1">
    <location>
        <begin position="507"/>
        <end position="521"/>
    </location>
</feature>
<evidence type="ECO:0000313" key="3">
    <source>
        <dbReference type="Proteomes" id="UP001176517"/>
    </source>
</evidence>
<feature type="compositionally biased region" description="Polar residues" evidence="1">
    <location>
        <begin position="186"/>
        <end position="197"/>
    </location>
</feature>
<feature type="compositionally biased region" description="Polar residues" evidence="1">
    <location>
        <begin position="484"/>
        <end position="493"/>
    </location>
</feature>
<feature type="region of interest" description="Disordered" evidence="1">
    <location>
        <begin position="293"/>
        <end position="314"/>
    </location>
</feature>
<feature type="region of interest" description="Disordered" evidence="1">
    <location>
        <begin position="472"/>
        <end position="522"/>
    </location>
</feature>
<feature type="region of interest" description="Disordered" evidence="1">
    <location>
        <begin position="87"/>
        <end position="109"/>
    </location>
</feature>
<keyword evidence="3" id="KW-1185">Reference proteome</keyword>
<name>A0AAN6GSL6_9BASI</name>
<feature type="region of interest" description="Disordered" evidence="1">
    <location>
        <begin position="29"/>
        <end position="74"/>
    </location>
</feature>